<feature type="compositionally biased region" description="Basic and acidic residues" evidence="1">
    <location>
        <begin position="36"/>
        <end position="50"/>
    </location>
</feature>
<dbReference type="AlphaFoldDB" id="A0A916ZVG7"/>
<feature type="transmembrane region" description="Helical" evidence="2">
    <location>
        <begin position="6"/>
        <end position="27"/>
    </location>
</feature>
<evidence type="ECO:0000313" key="3">
    <source>
        <dbReference type="EMBL" id="GGE14676.1"/>
    </source>
</evidence>
<evidence type="ECO:0000256" key="2">
    <source>
        <dbReference type="SAM" id="Phobius"/>
    </source>
</evidence>
<evidence type="ECO:0000313" key="4">
    <source>
        <dbReference type="Proteomes" id="UP000644699"/>
    </source>
</evidence>
<keyword evidence="2" id="KW-0812">Transmembrane</keyword>
<accession>A0A916ZVG7</accession>
<keyword evidence="2" id="KW-0472">Membrane</keyword>
<keyword evidence="2" id="KW-1133">Transmembrane helix</keyword>
<reference evidence="3" key="1">
    <citation type="journal article" date="2014" name="Int. J. Syst. Evol. Microbiol.">
        <title>Complete genome sequence of Corynebacterium casei LMG S-19264T (=DSM 44701T), isolated from a smear-ripened cheese.</title>
        <authorList>
            <consortium name="US DOE Joint Genome Institute (JGI-PGF)"/>
            <person name="Walter F."/>
            <person name="Albersmeier A."/>
            <person name="Kalinowski J."/>
            <person name="Ruckert C."/>
        </authorList>
    </citation>
    <scope>NUCLEOTIDE SEQUENCE</scope>
    <source>
        <strain evidence="3">CGMCC 1.15367</strain>
    </source>
</reference>
<sequence length="69" mass="7857">MTSFEVIDLMPQLLFFGLVGAAAWLGFKQLKGEAQRTAERTRRMEAESRNRSHGTLVRGDDGVYRLKQD</sequence>
<dbReference type="EMBL" id="BMIQ01000006">
    <property type="protein sequence ID" value="GGE14676.1"/>
    <property type="molecule type" value="Genomic_DNA"/>
</dbReference>
<gene>
    <name evidence="3" type="ORF">GCM10011390_37240</name>
</gene>
<evidence type="ECO:0000256" key="1">
    <source>
        <dbReference type="SAM" id="MobiDB-lite"/>
    </source>
</evidence>
<organism evidence="3 4">
    <name type="scientific">Aureimonas endophytica</name>
    <dbReference type="NCBI Taxonomy" id="2027858"/>
    <lineage>
        <taxon>Bacteria</taxon>
        <taxon>Pseudomonadati</taxon>
        <taxon>Pseudomonadota</taxon>
        <taxon>Alphaproteobacteria</taxon>
        <taxon>Hyphomicrobiales</taxon>
        <taxon>Aurantimonadaceae</taxon>
        <taxon>Aureimonas</taxon>
    </lineage>
</organism>
<name>A0A916ZVG7_9HYPH</name>
<feature type="compositionally biased region" description="Basic and acidic residues" evidence="1">
    <location>
        <begin position="58"/>
        <end position="69"/>
    </location>
</feature>
<dbReference type="Proteomes" id="UP000644699">
    <property type="component" value="Unassembled WGS sequence"/>
</dbReference>
<reference evidence="3" key="2">
    <citation type="submission" date="2020-09" db="EMBL/GenBank/DDBJ databases">
        <authorList>
            <person name="Sun Q."/>
            <person name="Zhou Y."/>
        </authorList>
    </citation>
    <scope>NUCLEOTIDE SEQUENCE</scope>
    <source>
        <strain evidence="3">CGMCC 1.15367</strain>
    </source>
</reference>
<comment type="caution">
    <text evidence="3">The sequence shown here is derived from an EMBL/GenBank/DDBJ whole genome shotgun (WGS) entry which is preliminary data.</text>
</comment>
<protein>
    <submittedName>
        <fullName evidence="3">Uncharacterized protein</fullName>
    </submittedName>
</protein>
<dbReference type="RefSeq" id="WP_244639569.1">
    <property type="nucleotide sequence ID" value="NZ_BMIQ01000006.1"/>
</dbReference>
<feature type="region of interest" description="Disordered" evidence="1">
    <location>
        <begin position="36"/>
        <end position="69"/>
    </location>
</feature>
<keyword evidence="4" id="KW-1185">Reference proteome</keyword>
<proteinExistence type="predicted"/>